<keyword evidence="4 7" id="KW-0479">Metal-binding</keyword>
<sequence length="130" mass="14591">MTTVVLDSHVIHWWAAEPRRLSPTASRAIEQADELAVAAISWYELAWLAEHERIQTTIPLRSWLAQLAEHVRTIGITPAVAATAASLPSGFPGDPADRLIYATAVEHGWPLVTKDQRLRNHRYPRPVTVW</sequence>
<proteinExistence type="inferred from homology"/>
<comment type="cofactor">
    <cofactor evidence="1 7">
        <name>Mg(2+)</name>
        <dbReference type="ChEBI" id="CHEBI:18420"/>
    </cofactor>
</comment>
<accession>A0ABY4QJ13</accession>
<organism evidence="9 10">
    <name type="scientific">Candidatus Mycobacterium methanotrophicum</name>
    <dbReference type="NCBI Taxonomy" id="2943498"/>
    <lineage>
        <taxon>Bacteria</taxon>
        <taxon>Bacillati</taxon>
        <taxon>Actinomycetota</taxon>
        <taxon>Actinomycetes</taxon>
        <taxon>Mycobacteriales</taxon>
        <taxon>Mycobacteriaceae</taxon>
        <taxon>Mycobacterium</taxon>
    </lineage>
</organism>
<evidence type="ECO:0000313" key="9">
    <source>
        <dbReference type="EMBL" id="UQX10222.1"/>
    </source>
</evidence>
<dbReference type="RefSeq" id="WP_219065482.1">
    <property type="nucleotide sequence ID" value="NZ_CAJUXY010000001.1"/>
</dbReference>
<feature type="binding site" evidence="7">
    <location>
        <position position="7"/>
    </location>
    <ligand>
        <name>Mg(2+)</name>
        <dbReference type="ChEBI" id="CHEBI:18420"/>
    </ligand>
</feature>
<evidence type="ECO:0000256" key="4">
    <source>
        <dbReference type="ARBA" id="ARBA00022723"/>
    </source>
</evidence>
<reference evidence="9" key="1">
    <citation type="submission" date="2022-05" db="EMBL/GenBank/DDBJ databases">
        <title>A methanotrophic Mycobacterium dominates a cave microbial ecosystem.</title>
        <authorList>
            <person name="Van Spanning R.J.M."/>
            <person name="Guan Q."/>
            <person name="Melkonian C."/>
            <person name="Gallant J."/>
            <person name="Polerecky L."/>
            <person name="Flot J.-F."/>
            <person name="Brandt B.W."/>
            <person name="Braster M."/>
            <person name="Iturbe Espinoza P."/>
            <person name="Aerts J."/>
            <person name="Meima-Franke M."/>
            <person name="Piersma S.R."/>
            <person name="Bunduc C."/>
            <person name="Ummels R."/>
            <person name="Pain A."/>
            <person name="Fleming E.J."/>
            <person name="van der Wel N."/>
            <person name="Gherman V.D."/>
            <person name="Sarbu S.M."/>
            <person name="Bodelier P.L.E."/>
            <person name="Bitter W."/>
        </authorList>
    </citation>
    <scope>NUCLEOTIDE SEQUENCE</scope>
    <source>
        <strain evidence="9">Sulfur Cave</strain>
    </source>
</reference>
<gene>
    <name evidence="7" type="primary">vapC</name>
    <name evidence="9" type="ORF">M5I08_18900</name>
</gene>
<dbReference type="PANTHER" id="PTHR36173:SF1">
    <property type="entry name" value="RIBONUCLEASE VAPC22"/>
    <property type="match status" value="1"/>
</dbReference>
<keyword evidence="10" id="KW-1185">Reference proteome</keyword>
<evidence type="ECO:0000256" key="2">
    <source>
        <dbReference type="ARBA" id="ARBA00022649"/>
    </source>
</evidence>
<keyword evidence="3 7" id="KW-0540">Nuclease</keyword>
<evidence type="ECO:0000313" key="10">
    <source>
        <dbReference type="Proteomes" id="UP001056610"/>
    </source>
</evidence>
<keyword evidence="6 7" id="KW-0460">Magnesium</keyword>
<dbReference type="Proteomes" id="UP001056610">
    <property type="component" value="Chromosome"/>
</dbReference>
<dbReference type="EMBL" id="CP097320">
    <property type="protein sequence ID" value="UQX10222.1"/>
    <property type="molecule type" value="Genomic_DNA"/>
</dbReference>
<keyword evidence="5 7" id="KW-0378">Hydrolase</keyword>
<keyword evidence="7" id="KW-0800">Toxin</keyword>
<keyword evidence="2 7" id="KW-1277">Toxin-antitoxin system</keyword>
<feature type="domain" description="PIN" evidence="8">
    <location>
        <begin position="4"/>
        <end position="120"/>
    </location>
</feature>
<dbReference type="Pfam" id="PF01850">
    <property type="entry name" value="PIN"/>
    <property type="match status" value="1"/>
</dbReference>
<comment type="function">
    <text evidence="7">Toxic component of a toxin-antitoxin (TA) system. An RNase.</text>
</comment>
<dbReference type="InterPro" id="IPR002716">
    <property type="entry name" value="PIN_dom"/>
</dbReference>
<dbReference type="PANTHER" id="PTHR36173">
    <property type="entry name" value="RIBONUCLEASE VAPC16-RELATED"/>
    <property type="match status" value="1"/>
</dbReference>
<evidence type="ECO:0000256" key="5">
    <source>
        <dbReference type="ARBA" id="ARBA00022801"/>
    </source>
</evidence>
<evidence type="ECO:0000256" key="7">
    <source>
        <dbReference type="HAMAP-Rule" id="MF_00265"/>
    </source>
</evidence>
<dbReference type="CDD" id="cd09872">
    <property type="entry name" value="PIN_Sll0205-like"/>
    <property type="match status" value="1"/>
</dbReference>
<evidence type="ECO:0000256" key="6">
    <source>
        <dbReference type="ARBA" id="ARBA00022842"/>
    </source>
</evidence>
<name>A0ABY4QJ13_9MYCO</name>
<evidence type="ECO:0000259" key="8">
    <source>
        <dbReference type="Pfam" id="PF01850"/>
    </source>
</evidence>
<dbReference type="EC" id="3.1.-.-" evidence="7"/>
<dbReference type="InterPro" id="IPR022907">
    <property type="entry name" value="VapC_family"/>
</dbReference>
<comment type="similarity">
    <text evidence="7">Belongs to the PINc/VapC protein family.</text>
</comment>
<evidence type="ECO:0000256" key="3">
    <source>
        <dbReference type="ARBA" id="ARBA00022722"/>
    </source>
</evidence>
<dbReference type="InterPro" id="IPR041705">
    <property type="entry name" value="PIN_Sll0205"/>
</dbReference>
<protein>
    <recommendedName>
        <fullName evidence="7">Ribonuclease VapC</fullName>
        <shortName evidence="7">RNase VapC</shortName>
        <ecNumber evidence="7">3.1.-.-</ecNumber>
    </recommendedName>
    <alternativeName>
        <fullName evidence="7">Toxin VapC</fullName>
    </alternativeName>
</protein>
<dbReference type="InterPro" id="IPR052919">
    <property type="entry name" value="TA_system_RNase"/>
</dbReference>
<evidence type="ECO:0000256" key="1">
    <source>
        <dbReference type="ARBA" id="ARBA00001946"/>
    </source>
</evidence>
<feature type="binding site" evidence="7">
    <location>
        <position position="97"/>
    </location>
    <ligand>
        <name>Mg(2+)</name>
        <dbReference type="ChEBI" id="CHEBI:18420"/>
    </ligand>
</feature>
<dbReference type="HAMAP" id="MF_00265">
    <property type="entry name" value="VapC_Nob1"/>
    <property type="match status" value="1"/>
</dbReference>